<dbReference type="GO" id="GO:0071949">
    <property type="term" value="F:FAD binding"/>
    <property type="evidence" value="ECO:0007669"/>
    <property type="project" value="TreeGrafter"/>
</dbReference>
<dbReference type="GO" id="GO:0003904">
    <property type="term" value="F:deoxyribodipyrimidine photo-lyase activity"/>
    <property type="evidence" value="ECO:0007669"/>
    <property type="project" value="TreeGrafter"/>
</dbReference>
<sequence>MQRVIVWFKTDLRLNDNEVLFKAIQNNKEIIPVYCLDVNDFDQGPFGFKRTGKFRTKFLLESLQDLNNELKKRGSGLIILKGKPEIEIPKIVLKYGATKIYTKKEVAYIEKNTLEKVQKEVSKINCDVSIFSTSTLYHPEDLPFSIKDIPDVFTDFRKKVEKESTVRPIYNVPNEIKSPFLPEFNLPLLSHLIDVNTLEFDDRSVLNFEGGEANAIKRLNYYLFDKKLILNYKQTRNGLLGSDYSTKLSPWLAMGSISPRYIYAKIKDFEAEFGENESTYWLIFELLWRDFFRFMFKKHNDKLFLLNGLSKTVKHQKNTNLDKLDSWIKGETGNDFVDANMQELKATGFMSNRGRQVVASYLINDLKVDWRYGASYFEQELIDYDVSNNWGNWAYLAGVGNDPRSSRYFDTEKQASEYDKNGEYRKKWITTNNVR</sequence>
<evidence type="ECO:0000256" key="7">
    <source>
        <dbReference type="RuleBase" id="RU367151"/>
    </source>
</evidence>
<evidence type="ECO:0000313" key="9">
    <source>
        <dbReference type="EMBL" id="SHI89451.1"/>
    </source>
</evidence>
<dbReference type="InterPro" id="IPR005101">
    <property type="entry name" value="Cryptochr/Photolyase_FAD-bd"/>
</dbReference>
<keyword evidence="3 6" id="KW-0285">Flavoprotein</keyword>
<evidence type="ECO:0000256" key="3">
    <source>
        <dbReference type="ARBA" id="ARBA00022630"/>
    </source>
</evidence>
<dbReference type="OrthoDB" id="9772484at2"/>
<dbReference type="NCBIfam" id="TIGR02765">
    <property type="entry name" value="crypto_DASH"/>
    <property type="match status" value="1"/>
</dbReference>
<accession>A0A1M6EVG5</accession>
<organism evidence="9 10">
    <name type="scientific">Flavobacterium terrae</name>
    <dbReference type="NCBI Taxonomy" id="415425"/>
    <lineage>
        <taxon>Bacteria</taxon>
        <taxon>Pseudomonadati</taxon>
        <taxon>Bacteroidota</taxon>
        <taxon>Flavobacteriia</taxon>
        <taxon>Flavobacteriales</taxon>
        <taxon>Flavobacteriaceae</taxon>
        <taxon>Flavobacterium</taxon>
    </lineage>
</organism>
<keyword evidence="9" id="KW-0456">Lyase</keyword>
<dbReference type="STRING" id="415425.SAMN05444363_1981"/>
<evidence type="ECO:0000256" key="1">
    <source>
        <dbReference type="ARBA" id="ARBA00005862"/>
    </source>
</evidence>
<comment type="similarity">
    <text evidence="1 7">Belongs to the DNA photolyase class-1 family.</text>
</comment>
<proteinExistence type="inferred from homology"/>
<feature type="binding site" evidence="6">
    <location>
        <begin position="383"/>
        <end position="385"/>
    </location>
    <ligand>
        <name>FAD</name>
        <dbReference type="ChEBI" id="CHEBI:57692"/>
    </ligand>
</feature>
<dbReference type="EMBL" id="FQZI01000003">
    <property type="protein sequence ID" value="SHI89451.1"/>
    <property type="molecule type" value="Genomic_DNA"/>
</dbReference>
<dbReference type="InterPro" id="IPR002081">
    <property type="entry name" value="Cryptochrome/DNA_photolyase_1"/>
</dbReference>
<comment type="cofactor">
    <cofactor evidence="7">
        <name>(6R)-5,10-methylene-5,6,7,8-tetrahydrofolate</name>
        <dbReference type="ChEBI" id="CHEBI:15636"/>
    </cofactor>
    <text evidence="7">Binds 1 5,10-methenyltetrahydrofolate (MTHF) per subunit.</text>
</comment>
<evidence type="ECO:0000259" key="8">
    <source>
        <dbReference type="PROSITE" id="PS51645"/>
    </source>
</evidence>
<comment type="cofactor">
    <cofactor evidence="6 7">
        <name>FAD</name>
        <dbReference type="ChEBI" id="CHEBI:57692"/>
    </cofactor>
    <text evidence="6 7">Binds 1 FAD per subunit.</text>
</comment>
<evidence type="ECO:0000256" key="5">
    <source>
        <dbReference type="ARBA" id="ARBA00022991"/>
    </source>
</evidence>
<dbReference type="SUPFAM" id="SSF52425">
    <property type="entry name" value="Cryptochrome/photolyase, N-terminal domain"/>
    <property type="match status" value="1"/>
</dbReference>
<dbReference type="InterPro" id="IPR014133">
    <property type="entry name" value="Cry_DASH"/>
</dbReference>
<keyword evidence="10" id="KW-1185">Reference proteome</keyword>
<dbReference type="Gene3D" id="1.10.579.10">
    <property type="entry name" value="DNA Cyclobutane Dipyrimidine Photolyase, subunit A, domain 3"/>
    <property type="match status" value="1"/>
</dbReference>
<dbReference type="GO" id="GO:0003684">
    <property type="term" value="F:damaged DNA binding"/>
    <property type="evidence" value="ECO:0007669"/>
    <property type="project" value="TreeGrafter"/>
</dbReference>
<evidence type="ECO:0000256" key="6">
    <source>
        <dbReference type="PIRSR" id="PIRSR602081-1"/>
    </source>
</evidence>
<feature type="binding site" evidence="6">
    <location>
        <begin position="285"/>
        <end position="292"/>
    </location>
    <ligand>
        <name>FAD</name>
        <dbReference type="ChEBI" id="CHEBI:57692"/>
    </ligand>
</feature>
<comment type="function">
    <text evidence="7">May have a photoreceptor function.</text>
</comment>
<evidence type="ECO:0000256" key="2">
    <source>
        <dbReference type="ARBA" id="ARBA00017881"/>
    </source>
</evidence>
<dbReference type="InterPro" id="IPR036155">
    <property type="entry name" value="Crypto/Photolyase_N_sf"/>
</dbReference>
<evidence type="ECO:0000256" key="4">
    <source>
        <dbReference type="ARBA" id="ARBA00022827"/>
    </source>
</evidence>
<dbReference type="RefSeq" id="WP_073310907.1">
    <property type="nucleotide sequence ID" value="NZ_FQZI01000003.1"/>
</dbReference>
<dbReference type="InterPro" id="IPR036134">
    <property type="entry name" value="Crypto/Photolyase_FAD-like_sf"/>
</dbReference>
<dbReference type="PRINTS" id="PR00147">
    <property type="entry name" value="DNAPHOTLYASE"/>
</dbReference>
<dbReference type="Gene3D" id="3.40.50.620">
    <property type="entry name" value="HUPs"/>
    <property type="match status" value="1"/>
</dbReference>
<keyword evidence="4 6" id="KW-0274">FAD</keyword>
<dbReference type="Pfam" id="PF00875">
    <property type="entry name" value="DNA_photolyase"/>
    <property type="match status" value="1"/>
</dbReference>
<name>A0A1M6EVG5_9FLAO</name>
<reference evidence="10" key="1">
    <citation type="submission" date="2016-11" db="EMBL/GenBank/DDBJ databases">
        <authorList>
            <person name="Varghese N."/>
            <person name="Submissions S."/>
        </authorList>
    </citation>
    <scope>NUCLEOTIDE SEQUENCE [LARGE SCALE GENOMIC DNA]</scope>
    <source>
        <strain evidence="10">DSM 18829</strain>
    </source>
</reference>
<dbReference type="Pfam" id="PF03441">
    <property type="entry name" value="FAD_binding_7"/>
    <property type="match status" value="1"/>
</dbReference>
<evidence type="ECO:0000313" key="10">
    <source>
        <dbReference type="Proteomes" id="UP000184488"/>
    </source>
</evidence>
<keyword evidence="5 7" id="KW-0157">Chromophore</keyword>
<dbReference type="Proteomes" id="UP000184488">
    <property type="component" value="Unassembled WGS sequence"/>
</dbReference>
<dbReference type="SUPFAM" id="SSF48173">
    <property type="entry name" value="Cryptochrome/photolyase FAD-binding domain"/>
    <property type="match status" value="1"/>
</dbReference>
<gene>
    <name evidence="9" type="ORF">SAMN05444363_1981</name>
</gene>
<feature type="domain" description="Photolyase/cryptochrome alpha/beta" evidence="8">
    <location>
        <begin position="2"/>
        <end position="136"/>
    </location>
</feature>
<dbReference type="Gene3D" id="1.25.40.80">
    <property type="match status" value="1"/>
</dbReference>
<dbReference type="InterPro" id="IPR006050">
    <property type="entry name" value="DNA_photolyase_N"/>
</dbReference>
<dbReference type="AlphaFoldDB" id="A0A1M6EVG5"/>
<protein>
    <recommendedName>
        <fullName evidence="2 7">Cryptochrome DASH</fullName>
    </recommendedName>
</protein>
<feature type="binding site" evidence="6">
    <location>
        <position position="232"/>
    </location>
    <ligand>
        <name>FAD</name>
        <dbReference type="ChEBI" id="CHEBI:57692"/>
    </ligand>
</feature>
<dbReference type="GO" id="GO:0000719">
    <property type="term" value="P:photoreactive repair"/>
    <property type="evidence" value="ECO:0007669"/>
    <property type="project" value="TreeGrafter"/>
</dbReference>
<feature type="binding site" evidence="6">
    <location>
        <begin position="245"/>
        <end position="249"/>
    </location>
    <ligand>
        <name>FAD</name>
        <dbReference type="ChEBI" id="CHEBI:57692"/>
    </ligand>
</feature>
<dbReference type="PROSITE" id="PS51645">
    <property type="entry name" value="PHR_CRY_ALPHA_BETA"/>
    <property type="match status" value="1"/>
</dbReference>
<dbReference type="PANTHER" id="PTHR11455:SF22">
    <property type="entry name" value="CRYPTOCHROME DASH"/>
    <property type="match status" value="1"/>
</dbReference>
<dbReference type="PANTHER" id="PTHR11455">
    <property type="entry name" value="CRYPTOCHROME"/>
    <property type="match status" value="1"/>
</dbReference>
<dbReference type="InterPro" id="IPR014729">
    <property type="entry name" value="Rossmann-like_a/b/a_fold"/>
</dbReference>